<organism evidence="1 2">
    <name type="scientific">Globodera pallida</name>
    <name type="common">Potato cyst nematode worm</name>
    <name type="synonym">Heterodera pallida</name>
    <dbReference type="NCBI Taxonomy" id="36090"/>
    <lineage>
        <taxon>Eukaryota</taxon>
        <taxon>Metazoa</taxon>
        <taxon>Ecdysozoa</taxon>
        <taxon>Nematoda</taxon>
        <taxon>Chromadorea</taxon>
        <taxon>Rhabditida</taxon>
        <taxon>Tylenchina</taxon>
        <taxon>Tylenchomorpha</taxon>
        <taxon>Tylenchoidea</taxon>
        <taxon>Heteroderidae</taxon>
        <taxon>Heteroderinae</taxon>
        <taxon>Globodera</taxon>
    </lineage>
</organism>
<protein>
    <submittedName>
        <fullName evidence="2">Uncharacterized protein</fullName>
    </submittedName>
</protein>
<dbReference type="Proteomes" id="UP000050741">
    <property type="component" value="Unassembled WGS sequence"/>
</dbReference>
<accession>A0A183CNS5</accession>
<evidence type="ECO:0000313" key="2">
    <source>
        <dbReference type="WBParaSite" id="GPLIN_001453200"/>
    </source>
</evidence>
<evidence type="ECO:0000313" key="1">
    <source>
        <dbReference type="Proteomes" id="UP000050741"/>
    </source>
</evidence>
<keyword evidence="1" id="KW-1185">Reference proteome</keyword>
<proteinExistence type="predicted"/>
<dbReference type="AlphaFoldDB" id="A0A183CNS5"/>
<dbReference type="WBParaSite" id="GPLIN_001453200">
    <property type="protein sequence ID" value="GPLIN_001453200"/>
    <property type="gene ID" value="GPLIN_001453200"/>
</dbReference>
<sequence>MFVNSQERTRTKTLMGEVYTSPYLYIVYCEFLEVIRVAPYIGSDSSTITDDRNLFKCRSAHRTGHGLNSSEVLFAVSSVDRVELHLFGHADADQHQQQVQYLSIL</sequence>
<reference evidence="1" key="2">
    <citation type="submission" date="2014-05" db="EMBL/GenBank/DDBJ databases">
        <title>The genome and life-stage specific transcriptomes of Globodera pallida elucidate key aspects of plant parasitism by a cyst nematode.</title>
        <authorList>
            <person name="Cotton J.A."/>
            <person name="Lilley C.J."/>
            <person name="Jones L.M."/>
            <person name="Kikuchi T."/>
            <person name="Reid A.J."/>
            <person name="Thorpe P."/>
            <person name="Tsai I.J."/>
            <person name="Beasley H."/>
            <person name="Blok V."/>
            <person name="Cock P.J.A."/>
            <person name="Van den Akker S.E."/>
            <person name="Holroyd N."/>
            <person name="Hunt M."/>
            <person name="Mantelin S."/>
            <person name="Naghra H."/>
            <person name="Pain A."/>
            <person name="Palomares-Rius J.E."/>
            <person name="Zarowiecki M."/>
            <person name="Berriman M."/>
            <person name="Jones J.T."/>
            <person name="Urwin P.E."/>
        </authorList>
    </citation>
    <scope>NUCLEOTIDE SEQUENCE [LARGE SCALE GENOMIC DNA]</scope>
    <source>
        <strain evidence="1">Lindley</strain>
    </source>
</reference>
<name>A0A183CNS5_GLOPA</name>
<reference evidence="2" key="3">
    <citation type="submission" date="2016-06" db="UniProtKB">
        <authorList>
            <consortium name="WormBaseParasite"/>
        </authorList>
    </citation>
    <scope>IDENTIFICATION</scope>
</reference>
<reference evidence="1" key="1">
    <citation type="submission" date="2013-12" db="EMBL/GenBank/DDBJ databases">
        <authorList>
            <person name="Aslett M."/>
        </authorList>
    </citation>
    <scope>NUCLEOTIDE SEQUENCE [LARGE SCALE GENOMIC DNA]</scope>
    <source>
        <strain evidence="1">Lindley</strain>
    </source>
</reference>